<keyword evidence="1" id="KW-0732">Signal</keyword>
<comment type="caution">
    <text evidence="2">The sequence shown here is derived from an EMBL/GenBank/DDBJ whole genome shotgun (WGS) entry which is preliminary data.</text>
</comment>
<keyword evidence="2" id="KW-0449">Lipoprotein</keyword>
<evidence type="ECO:0000256" key="1">
    <source>
        <dbReference type="SAM" id="SignalP"/>
    </source>
</evidence>
<name>A0ABS7UMW6_9BACI</name>
<organism evidence="2 3">
    <name type="scientific">Metabacillus rhizolycopersici</name>
    <dbReference type="NCBI Taxonomy" id="2875709"/>
    <lineage>
        <taxon>Bacteria</taxon>
        <taxon>Bacillati</taxon>
        <taxon>Bacillota</taxon>
        <taxon>Bacilli</taxon>
        <taxon>Bacillales</taxon>
        <taxon>Bacillaceae</taxon>
        <taxon>Metabacillus</taxon>
    </lineage>
</organism>
<dbReference type="Proteomes" id="UP001165287">
    <property type="component" value="Unassembled WGS sequence"/>
</dbReference>
<keyword evidence="3" id="KW-1185">Reference proteome</keyword>
<dbReference type="InterPro" id="IPR019076">
    <property type="entry name" value="Spore_lipoprot_YhcN/YlaJ-like"/>
</dbReference>
<dbReference type="PROSITE" id="PS51257">
    <property type="entry name" value="PROKAR_LIPOPROTEIN"/>
    <property type="match status" value="1"/>
</dbReference>
<feature type="chain" id="PRO_5045679339" evidence="1">
    <location>
        <begin position="23"/>
        <end position="239"/>
    </location>
</feature>
<accession>A0ABS7UMW6</accession>
<feature type="signal peptide" evidence="1">
    <location>
        <begin position="1"/>
        <end position="22"/>
    </location>
</feature>
<dbReference type="Pfam" id="PF09580">
    <property type="entry name" value="Spore_YhcN_YlaJ"/>
    <property type="match status" value="1"/>
</dbReference>
<reference evidence="2" key="1">
    <citation type="submission" date="2024-05" db="EMBL/GenBank/DDBJ databases">
        <title>Metabacillus sp. nov., isolated from the rhizosphere soil of tomato plants.</title>
        <authorList>
            <person name="Ma R."/>
        </authorList>
    </citation>
    <scope>NUCLEOTIDE SEQUENCE</scope>
    <source>
        <strain evidence="2">DBTR6</strain>
    </source>
</reference>
<sequence length="239" mass="26654">MNRAKKASVLTAIALLTTTGLAACNTDQGALDTRYNDNARPIGYYSNENSNVDNEGPITEMMDGMNNNRNNDNFLRVNDRNYNRNVNNPIGPLGEGNNASVGDTLYNRNDANYHGQLKNVGYYNRDDNEIHRKVKTAVEKIDNVEEANVLVTENNILVAVDTNDRNDAAMKKKITNQVEKMAGGRNVDVVTDEGTFTRVRNIDNDIQNGVGRKTIDADVNNLMDDIGDVIQRPFTRNRD</sequence>
<protein>
    <submittedName>
        <fullName evidence="2">YhcN/YlaJ family sporulation lipoprotein</fullName>
    </submittedName>
</protein>
<dbReference type="EMBL" id="JAIQUM010000005">
    <property type="protein sequence ID" value="MBZ5749384.1"/>
    <property type="molecule type" value="Genomic_DNA"/>
</dbReference>
<proteinExistence type="predicted"/>
<evidence type="ECO:0000313" key="3">
    <source>
        <dbReference type="Proteomes" id="UP001165287"/>
    </source>
</evidence>
<dbReference type="RefSeq" id="WP_224137068.1">
    <property type="nucleotide sequence ID" value="NZ_JAIQUM010000005.1"/>
</dbReference>
<gene>
    <name evidence="2" type="ORF">K9V48_03780</name>
</gene>
<evidence type="ECO:0000313" key="2">
    <source>
        <dbReference type="EMBL" id="MBZ5749384.1"/>
    </source>
</evidence>